<dbReference type="InterPro" id="IPR016098">
    <property type="entry name" value="CAP/MinC_C"/>
</dbReference>
<comment type="caution">
    <text evidence="13">The sequence shown here is derived from an EMBL/GenBank/DDBJ whole genome shotgun (WGS) entry which is preliminary data.</text>
</comment>
<keyword evidence="9" id="KW-0175">Coiled coil</keyword>
<dbReference type="SUPFAM" id="SSF111352">
    <property type="entry name" value="Ammonium transporter"/>
    <property type="match status" value="1"/>
</dbReference>
<dbReference type="GO" id="GO:0008519">
    <property type="term" value="F:ammonium channel activity"/>
    <property type="evidence" value="ECO:0007669"/>
    <property type="project" value="InterPro"/>
</dbReference>
<dbReference type="InterPro" id="IPR024041">
    <property type="entry name" value="NH4_transpt_AmtB-like_dom"/>
</dbReference>
<protein>
    <recommendedName>
        <fullName evidence="12">C-CAP/cofactor C-like domain-containing protein</fullName>
    </recommendedName>
</protein>
<dbReference type="AlphaFoldDB" id="A0A7J6MZQ7"/>
<feature type="transmembrane region" description="Helical" evidence="11">
    <location>
        <begin position="836"/>
        <end position="854"/>
    </location>
</feature>
<keyword evidence="6 11" id="KW-1133">Transmembrane helix</keyword>
<sequence length="1115" mass="119461">MLWPRGEVFDHATVHTTVRWSVRDVMDFLKGLKRTIPGTAVLRSRFLDYCAEPGEHLPHLTQTEALAYWTVFSNINRAIFPLPSGTSTSLKSAEGANGGGDWCDIRVLGVLLFLQILPYSRNLRQESFRRGTAAGESWVQALPDASAAAHSPRSQSQQSPRASMVMSSQLSGGRIGRDNQQAIAFIRTHSCSLLRIVCQWYEAPDGGSSPKSSPPRKEMKVDKVSSEALDSLGILIAGGPSFGSPCKTLHEAVFALSGASSFRNRLSSTPSIAFDKLQALIESNIVWNDVIYPPTLGTNKTGPMSIESPATCAIGYRSLTLSGLSKTTVLRDAGRDAAAPTDLLYISNCNETIIYLSGPIRFAAVVGCVDCDIVLLCCTCQVSVANCERCNVHAVATATRLESGVDVNLYTLTRNPPVVTGDCRGIKLAPFNVLYSRSAPLLQSAGMLDLIGTEKEPPNRYAAGIWAHPVWCPLMADGNGGGGGGDRTSSASAASNRTSTGSAATDASAQGYYLMAPENFNTVSFPEPRKATLGGGLNAEDSVPKLALPEVYYNALEERREAHAKVCRQLDEITDSTRRQQVSELMEGYFREWIASTNKTRELIDLLLLMKLFRSSVFAVSAYAVVAAPGDSSPLENRILELEEKAAKLERLLESASTAPPRSLDDGPSVTGLADATDTIWLIFSGALVMLMQFGFAALEAGSVRVANVQNILLKNLLDVSVGTLCWWAFGFAIAYGVGDAHGFFGNGLYEYKDGSSLPSPGEYSFKDWFFQWAFCATAATIVSGGVAERVRSSSYFVYSAVMSAFIYPAVVQFTWSGEGWLSTAFDSPYYDFAGSGIVHLTGGVGALTGALILGPRCGRFQNGHDQSEFHPHSIPLIVLGTFVLWFGWFGFNAGSTLAMQSSEDAWVASLAAVNTALAAGSGGFVTFLIRFLFVKKYDVVGVCNGILAGLVSITAGCANVVPGSAIAIATIGSLVYQFASWAVQKLKIDDPIDAFAVHGACGIWGVLAAPLWDFHSGFGAFSASPNVTVGYQFGIQLLGVVVIISFVGASSAVIFGIMRLFKIFRIEEHHEMTGADAAKHYHSQAYRFSPTISKESILTDHGTAEAGDVSVEGI</sequence>
<evidence type="ECO:0000256" key="3">
    <source>
        <dbReference type="ARBA" id="ARBA00008848"/>
    </source>
</evidence>
<dbReference type="Pfam" id="PF07986">
    <property type="entry name" value="TBCC"/>
    <property type="match status" value="1"/>
</dbReference>
<feature type="transmembrane region" description="Helical" evidence="11">
    <location>
        <begin position="1034"/>
        <end position="1058"/>
    </location>
</feature>
<feature type="coiled-coil region" evidence="9">
    <location>
        <begin position="632"/>
        <end position="659"/>
    </location>
</feature>
<evidence type="ECO:0000256" key="10">
    <source>
        <dbReference type="SAM" id="MobiDB-lite"/>
    </source>
</evidence>
<keyword evidence="4" id="KW-0813">Transport</keyword>
<evidence type="ECO:0000256" key="5">
    <source>
        <dbReference type="ARBA" id="ARBA00022692"/>
    </source>
</evidence>
<evidence type="ECO:0000256" key="7">
    <source>
        <dbReference type="ARBA" id="ARBA00023136"/>
    </source>
</evidence>
<comment type="similarity">
    <text evidence="3">Belongs to the TBCC family.</text>
</comment>
<gene>
    <name evidence="13" type="ORF">FOL47_003307</name>
</gene>
<dbReference type="PROSITE" id="PS51329">
    <property type="entry name" value="C_CAP_COFACTOR_C"/>
    <property type="match status" value="1"/>
</dbReference>
<reference evidence="13 14" key="1">
    <citation type="submission" date="2020-04" db="EMBL/GenBank/DDBJ databases">
        <title>Perkinsus chesapeaki whole genome sequence.</title>
        <authorList>
            <person name="Bogema D.R."/>
        </authorList>
    </citation>
    <scope>NUCLEOTIDE SEQUENCE [LARGE SCALE GENOMIC DNA]</scope>
    <source>
        <strain evidence="13">ATCC PRA-425</strain>
    </source>
</reference>
<feature type="region of interest" description="Disordered" evidence="10">
    <location>
        <begin position="482"/>
        <end position="502"/>
    </location>
</feature>
<keyword evidence="7 11" id="KW-0472">Membrane</keyword>
<feature type="compositionally biased region" description="Low complexity" evidence="10">
    <location>
        <begin position="488"/>
        <end position="502"/>
    </location>
</feature>
<dbReference type="PROSITE" id="PS01219">
    <property type="entry name" value="AMMONIUM_TRANSP"/>
    <property type="match status" value="1"/>
</dbReference>
<evidence type="ECO:0000256" key="2">
    <source>
        <dbReference type="ARBA" id="ARBA00005887"/>
    </source>
</evidence>
<evidence type="ECO:0000256" key="1">
    <source>
        <dbReference type="ARBA" id="ARBA00004141"/>
    </source>
</evidence>
<dbReference type="GO" id="GO:0097272">
    <property type="term" value="P:ammonium homeostasis"/>
    <property type="evidence" value="ECO:0007669"/>
    <property type="project" value="TreeGrafter"/>
</dbReference>
<dbReference type="Gene3D" id="1.10.3430.10">
    <property type="entry name" value="Ammonium transporter AmtB like domains"/>
    <property type="match status" value="1"/>
</dbReference>
<evidence type="ECO:0000256" key="11">
    <source>
        <dbReference type="SAM" id="Phobius"/>
    </source>
</evidence>
<feature type="transmembrane region" description="Helical" evidence="11">
    <location>
        <begin position="996"/>
        <end position="1014"/>
    </location>
</feature>
<feature type="transmembrane region" description="Helical" evidence="11">
    <location>
        <begin position="680"/>
        <end position="699"/>
    </location>
</feature>
<evidence type="ECO:0000256" key="8">
    <source>
        <dbReference type="ARBA" id="ARBA00023177"/>
    </source>
</evidence>
<dbReference type="InterPro" id="IPR001905">
    <property type="entry name" value="Ammonium_transpt"/>
</dbReference>
<dbReference type="Proteomes" id="UP000591131">
    <property type="component" value="Unassembled WGS sequence"/>
</dbReference>
<evidence type="ECO:0000313" key="14">
    <source>
        <dbReference type="Proteomes" id="UP000591131"/>
    </source>
</evidence>
<keyword evidence="8" id="KW-0924">Ammonia transport</keyword>
<evidence type="ECO:0000256" key="4">
    <source>
        <dbReference type="ARBA" id="ARBA00022448"/>
    </source>
</evidence>
<dbReference type="OrthoDB" id="427777at2759"/>
<evidence type="ECO:0000256" key="9">
    <source>
        <dbReference type="SAM" id="Coils"/>
    </source>
</evidence>
<dbReference type="PANTHER" id="PTHR11730:SF6">
    <property type="entry name" value="AMMONIUM TRANSPORTER"/>
    <property type="match status" value="1"/>
</dbReference>
<feature type="domain" description="C-CAP/cofactor C-like" evidence="12">
    <location>
        <begin position="309"/>
        <end position="454"/>
    </location>
</feature>
<dbReference type="InterPro" id="IPR029020">
    <property type="entry name" value="Ammonium/urea_transptr"/>
</dbReference>
<feature type="region of interest" description="Disordered" evidence="10">
    <location>
        <begin position="145"/>
        <end position="173"/>
    </location>
</feature>
<feature type="transmembrane region" description="Helical" evidence="11">
    <location>
        <begin position="940"/>
        <end position="959"/>
    </location>
</feature>
<dbReference type="Gene3D" id="2.160.20.70">
    <property type="match status" value="1"/>
</dbReference>
<evidence type="ECO:0000259" key="12">
    <source>
        <dbReference type="PROSITE" id="PS51329"/>
    </source>
</evidence>
<dbReference type="GO" id="GO:0005886">
    <property type="term" value="C:plasma membrane"/>
    <property type="evidence" value="ECO:0007669"/>
    <property type="project" value="TreeGrafter"/>
</dbReference>
<feature type="transmembrane region" description="Helical" evidence="11">
    <location>
        <begin position="912"/>
        <end position="933"/>
    </location>
</feature>
<dbReference type="Pfam" id="PF00909">
    <property type="entry name" value="Ammonium_transp"/>
    <property type="match status" value="1"/>
</dbReference>
<dbReference type="InterPro" id="IPR036223">
    <property type="entry name" value="CAP_C_sf"/>
</dbReference>
<feature type="transmembrane region" description="Helical" evidence="11">
    <location>
        <begin position="875"/>
        <end position="892"/>
    </location>
</feature>
<dbReference type="PANTHER" id="PTHR11730">
    <property type="entry name" value="AMMONIUM TRANSPORTER"/>
    <property type="match status" value="1"/>
</dbReference>
<comment type="similarity">
    <text evidence="2">Belongs to the ammonia transporter channel (TC 1.A.11.2) family.</text>
</comment>
<feature type="transmembrane region" description="Helical" evidence="11">
    <location>
        <begin position="720"/>
        <end position="739"/>
    </location>
</feature>
<keyword evidence="5 11" id="KW-0812">Transmembrane</keyword>
<dbReference type="EMBL" id="JAAPAO010000020">
    <property type="protein sequence ID" value="KAF4677119.1"/>
    <property type="molecule type" value="Genomic_DNA"/>
</dbReference>
<evidence type="ECO:0000313" key="13">
    <source>
        <dbReference type="EMBL" id="KAF4677119.1"/>
    </source>
</evidence>
<proteinExistence type="inferred from homology"/>
<feature type="transmembrane region" description="Helical" evidence="11">
    <location>
        <begin position="965"/>
        <end position="984"/>
    </location>
</feature>
<feature type="compositionally biased region" description="Low complexity" evidence="10">
    <location>
        <begin position="145"/>
        <end position="163"/>
    </location>
</feature>
<dbReference type="InterPro" id="IPR017901">
    <property type="entry name" value="C-CAP_CF_C-like"/>
</dbReference>
<dbReference type="InterPro" id="IPR018047">
    <property type="entry name" value="Ammonium_transpt_CS"/>
</dbReference>
<dbReference type="InterPro" id="IPR012945">
    <property type="entry name" value="Tubulin-bd_cofactor_C_dom"/>
</dbReference>
<accession>A0A7J6MZQ7</accession>
<dbReference type="SUPFAM" id="SSF69340">
    <property type="entry name" value="C-terminal domain of adenylylcyclase associated protein"/>
    <property type="match status" value="1"/>
</dbReference>
<feature type="transmembrane region" description="Helical" evidence="11">
    <location>
        <begin position="769"/>
        <end position="789"/>
    </location>
</feature>
<dbReference type="NCBIfam" id="TIGR00836">
    <property type="entry name" value="amt"/>
    <property type="match status" value="1"/>
</dbReference>
<evidence type="ECO:0000256" key="6">
    <source>
        <dbReference type="ARBA" id="ARBA00022989"/>
    </source>
</evidence>
<keyword evidence="14" id="KW-1185">Reference proteome</keyword>
<feature type="transmembrane region" description="Helical" evidence="11">
    <location>
        <begin position="796"/>
        <end position="816"/>
    </location>
</feature>
<comment type="subcellular location">
    <subcellularLocation>
        <location evidence="1">Membrane</location>
        <topology evidence="1">Multi-pass membrane protein</topology>
    </subcellularLocation>
</comment>
<organism evidence="13 14">
    <name type="scientific">Perkinsus chesapeaki</name>
    <name type="common">Clam parasite</name>
    <name type="synonym">Perkinsus andrewsi</name>
    <dbReference type="NCBI Taxonomy" id="330153"/>
    <lineage>
        <taxon>Eukaryota</taxon>
        <taxon>Sar</taxon>
        <taxon>Alveolata</taxon>
        <taxon>Perkinsozoa</taxon>
        <taxon>Perkinsea</taxon>
        <taxon>Perkinsida</taxon>
        <taxon>Perkinsidae</taxon>
        <taxon>Perkinsus</taxon>
    </lineage>
</organism>
<name>A0A7J6MZQ7_PERCH</name>